<dbReference type="AlphaFoldDB" id="A0A9P6AEG4"/>
<keyword evidence="2" id="KW-1185">Reference proteome</keyword>
<feature type="non-terminal residue" evidence="1">
    <location>
        <position position="60"/>
    </location>
</feature>
<feature type="non-terminal residue" evidence="1">
    <location>
        <position position="1"/>
    </location>
</feature>
<comment type="caution">
    <text evidence="1">The sequence shown here is derived from an EMBL/GenBank/DDBJ whole genome shotgun (WGS) entry which is preliminary data.</text>
</comment>
<gene>
    <name evidence="1" type="ORF">BS47DRAFT_1282569</name>
</gene>
<protein>
    <submittedName>
        <fullName evidence="1">Uncharacterized protein</fullName>
    </submittedName>
</protein>
<name>A0A9P6AEG4_9AGAM</name>
<dbReference type="Proteomes" id="UP000886523">
    <property type="component" value="Unassembled WGS sequence"/>
</dbReference>
<evidence type="ECO:0000313" key="2">
    <source>
        <dbReference type="Proteomes" id="UP000886523"/>
    </source>
</evidence>
<evidence type="ECO:0000313" key="1">
    <source>
        <dbReference type="EMBL" id="KAF9504208.1"/>
    </source>
</evidence>
<dbReference type="EMBL" id="MU129250">
    <property type="protein sequence ID" value="KAF9504208.1"/>
    <property type="molecule type" value="Genomic_DNA"/>
</dbReference>
<reference evidence="1" key="1">
    <citation type="journal article" date="2020" name="Nat. Commun.">
        <title>Large-scale genome sequencing of mycorrhizal fungi provides insights into the early evolution of symbiotic traits.</title>
        <authorList>
            <person name="Miyauchi S."/>
            <person name="Kiss E."/>
            <person name="Kuo A."/>
            <person name="Drula E."/>
            <person name="Kohler A."/>
            <person name="Sanchez-Garcia M."/>
            <person name="Morin E."/>
            <person name="Andreopoulos B."/>
            <person name="Barry K.W."/>
            <person name="Bonito G."/>
            <person name="Buee M."/>
            <person name="Carver A."/>
            <person name="Chen C."/>
            <person name="Cichocki N."/>
            <person name="Clum A."/>
            <person name="Culley D."/>
            <person name="Crous P.W."/>
            <person name="Fauchery L."/>
            <person name="Girlanda M."/>
            <person name="Hayes R.D."/>
            <person name="Keri Z."/>
            <person name="LaButti K."/>
            <person name="Lipzen A."/>
            <person name="Lombard V."/>
            <person name="Magnuson J."/>
            <person name="Maillard F."/>
            <person name="Murat C."/>
            <person name="Nolan M."/>
            <person name="Ohm R.A."/>
            <person name="Pangilinan J."/>
            <person name="Pereira M.F."/>
            <person name="Perotto S."/>
            <person name="Peter M."/>
            <person name="Pfister S."/>
            <person name="Riley R."/>
            <person name="Sitrit Y."/>
            <person name="Stielow J.B."/>
            <person name="Szollosi G."/>
            <person name="Zifcakova L."/>
            <person name="Stursova M."/>
            <person name="Spatafora J.W."/>
            <person name="Tedersoo L."/>
            <person name="Vaario L.M."/>
            <person name="Yamada A."/>
            <person name="Yan M."/>
            <person name="Wang P."/>
            <person name="Xu J."/>
            <person name="Bruns T."/>
            <person name="Baldrian P."/>
            <person name="Vilgalys R."/>
            <person name="Dunand C."/>
            <person name="Henrissat B."/>
            <person name="Grigoriev I.V."/>
            <person name="Hibbett D."/>
            <person name="Nagy L.G."/>
            <person name="Martin F.M."/>
        </authorList>
    </citation>
    <scope>NUCLEOTIDE SEQUENCE</scope>
    <source>
        <strain evidence="1">UP504</strain>
    </source>
</reference>
<sequence>GINDITLNVCSCCPAAILLLELRLFPSVPIHPTLVINLDLLDFTSTVFKVEQPNIHPWVS</sequence>
<organism evidence="1 2">
    <name type="scientific">Hydnum rufescens UP504</name>
    <dbReference type="NCBI Taxonomy" id="1448309"/>
    <lineage>
        <taxon>Eukaryota</taxon>
        <taxon>Fungi</taxon>
        <taxon>Dikarya</taxon>
        <taxon>Basidiomycota</taxon>
        <taxon>Agaricomycotina</taxon>
        <taxon>Agaricomycetes</taxon>
        <taxon>Cantharellales</taxon>
        <taxon>Hydnaceae</taxon>
        <taxon>Hydnum</taxon>
    </lineage>
</organism>
<accession>A0A9P6AEG4</accession>
<proteinExistence type="predicted"/>